<keyword evidence="5 7" id="KW-0408">Iron</keyword>
<evidence type="ECO:0000256" key="4">
    <source>
        <dbReference type="ARBA" id="ARBA00023002"/>
    </source>
</evidence>
<dbReference type="InterPro" id="IPR036396">
    <property type="entry name" value="Cyt_P450_sf"/>
</dbReference>
<sequence>MPDATTLADLDIDGIDFAFEDNPDLHATLADLRARKPYAVVPFAGVRAIALLTEDLVAAAFRDEKIFPAKAIYPLSTGPVLGHTLQCMTGREHRINKALVSRPFRRLATAALAEPLITPIAHQLVDAFADRGEADLVAEFTTAFPVRVISALLGLPDRDVTDMARWAHDLFNFPVDADAAMRASREFTEYITPVLAERRVNPGDDLISTLVGENVEGEELGDDQILAFLRLLFPAGADTTHLSLGSTLSALLTHPDQLDLVRADPDEQIRWAIAEGLRWEPPVAMLPRFCPEAVTWEGIDIPANTPMIFAITAANRDPATYPDPDRFDITRQVMPATAFGGGPHACLGNWLALVEMQTALAVLLERLPGLRLRAGAEEQARVTSMVAAALRGPRSLPVEWDV</sequence>
<evidence type="ECO:0000256" key="1">
    <source>
        <dbReference type="ARBA" id="ARBA00010617"/>
    </source>
</evidence>
<keyword evidence="9" id="KW-1185">Reference proteome</keyword>
<evidence type="ECO:0000256" key="5">
    <source>
        <dbReference type="ARBA" id="ARBA00023004"/>
    </source>
</evidence>
<dbReference type="SUPFAM" id="SSF48264">
    <property type="entry name" value="Cytochrome P450"/>
    <property type="match status" value="1"/>
</dbReference>
<dbReference type="Proteomes" id="UP001501183">
    <property type="component" value="Unassembled WGS sequence"/>
</dbReference>
<keyword evidence="4 7" id="KW-0560">Oxidoreductase</keyword>
<reference evidence="9" key="1">
    <citation type="journal article" date="2019" name="Int. J. Syst. Evol. Microbiol.">
        <title>The Global Catalogue of Microorganisms (GCM) 10K type strain sequencing project: providing services to taxonomists for standard genome sequencing and annotation.</title>
        <authorList>
            <consortium name="The Broad Institute Genomics Platform"/>
            <consortium name="The Broad Institute Genome Sequencing Center for Infectious Disease"/>
            <person name="Wu L."/>
            <person name="Ma J."/>
        </authorList>
    </citation>
    <scope>NUCLEOTIDE SEQUENCE [LARGE SCALE GENOMIC DNA]</scope>
    <source>
        <strain evidence="9">JCM 32206</strain>
    </source>
</reference>
<proteinExistence type="inferred from homology"/>
<dbReference type="InterPro" id="IPR001128">
    <property type="entry name" value="Cyt_P450"/>
</dbReference>
<keyword evidence="3 7" id="KW-0479">Metal-binding</keyword>
<evidence type="ECO:0000256" key="6">
    <source>
        <dbReference type="ARBA" id="ARBA00023033"/>
    </source>
</evidence>
<dbReference type="InterPro" id="IPR002397">
    <property type="entry name" value="Cyt_P450_B"/>
</dbReference>
<organism evidence="8 9">
    <name type="scientific">Rhodococcus olei</name>
    <dbReference type="NCBI Taxonomy" id="2161675"/>
    <lineage>
        <taxon>Bacteria</taxon>
        <taxon>Bacillati</taxon>
        <taxon>Actinomycetota</taxon>
        <taxon>Actinomycetes</taxon>
        <taxon>Mycobacteriales</taxon>
        <taxon>Nocardiaceae</taxon>
        <taxon>Rhodococcus</taxon>
    </lineage>
</organism>
<dbReference type="Pfam" id="PF00067">
    <property type="entry name" value="p450"/>
    <property type="match status" value="1"/>
</dbReference>
<accession>A0ABP8PH49</accession>
<evidence type="ECO:0000256" key="3">
    <source>
        <dbReference type="ARBA" id="ARBA00022723"/>
    </source>
</evidence>
<protein>
    <submittedName>
        <fullName evidence="8">Cytochrome P450</fullName>
    </submittedName>
</protein>
<name>A0ABP8PH49_9NOCA</name>
<dbReference type="EMBL" id="BAABFB010000066">
    <property type="protein sequence ID" value="GAA4486645.1"/>
    <property type="molecule type" value="Genomic_DNA"/>
</dbReference>
<keyword evidence="2 7" id="KW-0349">Heme</keyword>
<gene>
    <name evidence="8" type="ORF">GCM10023094_43530</name>
</gene>
<dbReference type="PROSITE" id="PS00086">
    <property type="entry name" value="CYTOCHROME_P450"/>
    <property type="match status" value="1"/>
</dbReference>
<evidence type="ECO:0000256" key="7">
    <source>
        <dbReference type="RuleBase" id="RU000461"/>
    </source>
</evidence>
<evidence type="ECO:0000313" key="9">
    <source>
        <dbReference type="Proteomes" id="UP001501183"/>
    </source>
</evidence>
<dbReference type="InterPro" id="IPR017972">
    <property type="entry name" value="Cyt_P450_CS"/>
</dbReference>
<dbReference type="PRINTS" id="PR00359">
    <property type="entry name" value="BP450"/>
</dbReference>
<evidence type="ECO:0000256" key="2">
    <source>
        <dbReference type="ARBA" id="ARBA00022617"/>
    </source>
</evidence>
<dbReference type="PANTHER" id="PTHR46696">
    <property type="entry name" value="P450, PUTATIVE (EUROFUNG)-RELATED"/>
    <property type="match status" value="1"/>
</dbReference>
<dbReference type="PANTHER" id="PTHR46696:SF3">
    <property type="entry name" value="PULCHERRIMINIC ACID SYNTHASE"/>
    <property type="match status" value="1"/>
</dbReference>
<evidence type="ECO:0000313" key="8">
    <source>
        <dbReference type="EMBL" id="GAA4486645.1"/>
    </source>
</evidence>
<comment type="caution">
    <text evidence="8">The sequence shown here is derived from an EMBL/GenBank/DDBJ whole genome shotgun (WGS) entry which is preliminary data.</text>
</comment>
<keyword evidence="6 7" id="KW-0503">Monooxygenase</keyword>
<comment type="similarity">
    <text evidence="1 7">Belongs to the cytochrome P450 family.</text>
</comment>
<dbReference type="Gene3D" id="1.10.630.10">
    <property type="entry name" value="Cytochrome P450"/>
    <property type="match status" value="1"/>
</dbReference>